<evidence type="ECO:0000259" key="8">
    <source>
        <dbReference type="PROSITE" id="PS51171"/>
    </source>
</evidence>
<evidence type="ECO:0000256" key="1">
    <source>
        <dbReference type="ARBA" id="ARBA00004741"/>
    </source>
</evidence>
<evidence type="ECO:0000256" key="5">
    <source>
        <dbReference type="ARBA" id="ARBA00023222"/>
    </source>
</evidence>
<proteinExistence type="predicted"/>
<dbReference type="EC" id="4.2.1.51" evidence="2"/>
<keyword evidence="3" id="KW-0028">Amino-acid biosynthesis</keyword>
<dbReference type="InterPro" id="IPR002912">
    <property type="entry name" value="ACT_dom"/>
</dbReference>
<comment type="catalytic activity">
    <reaction evidence="7">
        <text>prephenate + H(+) = 3-phenylpyruvate + CO2 + H2O</text>
        <dbReference type="Rhea" id="RHEA:21648"/>
        <dbReference type="ChEBI" id="CHEBI:15377"/>
        <dbReference type="ChEBI" id="CHEBI:15378"/>
        <dbReference type="ChEBI" id="CHEBI:16526"/>
        <dbReference type="ChEBI" id="CHEBI:18005"/>
        <dbReference type="ChEBI" id="CHEBI:29934"/>
        <dbReference type="EC" id="4.2.1.51"/>
    </reaction>
</comment>
<dbReference type="SUPFAM" id="SSF55021">
    <property type="entry name" value="ACT-like"/>
    <property type="match status" value="1"/>
</dbReference>
<dbReference type="PROSITE" id="PS51171">
    <property type="entry name" value="PREPHENATE_DEHYDR_3"/>
    <property type="match status" value="1"/>
</dbReference>
<dbReference type="PROSITE" id="PS51671">
    <property type="entry name" value="ACT"/>
    <property type="match status" value="1"/>
</dbReference>
<sequence>MLSTLTGDILAEEIRALDKEFVKLLLKRLEFSRAVDRHILRGVNAEAYNFLRKSLVDAGLSENYASLFAGLYTAILSQGSGLRVAYLGPRGSFSEEAAIKVFRYANIEFLPQSSISAVFRVVEEGDADYGVVPIENSLEGSVGETIDMLAESTLRICGDTELRIRLNLIAKPGTKLEEVKLVISNPYALAQARKFIESRLKGVKVEVATSTSEAVKTAVSSSGIAAIGSEYAALLYGGEILLHGIEDYKENYTRFIIIGKTPIEVNEATMIKTAVLFTLKHEPGSLYRALQPFAERKVNLTKIESRPIKGKPWEYMFFMEFEGDMSNENISQALNELSKRTESLKILGSYPKIT</sequence>
<dbReference type="InterPro" id="IPR045865">
    <property type="entry name" value="ACT-like_dom_sf"/>
</dbReference>
<dbReference type="PANTHER" id="PTHR21022:SF19">
    <property type="entry name" value="PREPHENATE DEHYDRATASE-RELATED"/>
    <property type="match status" value="1"/>
</dbReference>
<dbReference type="UniPathway" id="UPA00121">
    <property type="reaction ID" value="UER00345"/>
</dbReference>
<dbReference type="AlphaFoldDB" id="A0A7J2U5V5"/>
<name>A0A7J2U5V5_9CREN</name>
<dbReference type="Gene3D" id="3.40.190.10">
    <property type="entry name" value="Periplasmic binding protein-like II"/>
    <property type="match status" value="2"/>
</dbReference>
<organism evidence="10">
    <name type="scientific">Ignisphaera aggregans</name>
    <dbReference type="NCBI Taxonomy" id="334771"/>
    <lineage>
        <taxon>Archaea</taxon>
        <taxon>Thermoproteota</taxon>
        <taxon>Thermoprotei</taxon>
        <taxon>Desulfurococcales</taxon>
        <taxon>Desulfurococcaceae</taxon>
        <taxon>Ignisphaera</taxon>
    </lineage>
</organism>
<dbReference type="EMBL" id="DSEU01000079">
    <property type="protein sequence ID" value="HEM68126.1"/>
    <property type="molecule type" value="Genomic_DNA"/>
</dbReference>
<evidence type="ECO:0000256" key="3">
    <source>
        <dbReference type="ARBA" id="ARBA00022605"/>
    </source>
</evidence>
<dbReference type="InterPro" id="IPR018528">
    <property type="entry name" value="Preph_deHydtase_CS"/>
</dbReference>
<evidence type="ECO:0000256" key="6">
    <source>
        <dbReference type="ARBA" id="ARBA00023239"/>
    </source>
</evidence>
<comment type="caution">
    <text evidence="10">The sequence shown here is derived from an EMBL/GenBank/DDBJ whole genome shotgun (WGS) entry which is preliminary data.</text>
</comment>
<dbReference type="FunFam" id="3.40.190.10:FF:000029">
    <property type="entry name" value="Chorismate mutase/Prephenate dehydratase"/>
    <property type="match status" value="1"/>
</dbReference>
<dbReference type="GO" id="GO:0005737">
    <property type="term" value="C:cytoplasm"/>
    <property type="evidence" value="ECO:0007669"/>
    <property type="project" value="TreeGrafter"/>
</dbReference>
<dbReference type="Pfam" id="PF01842">
    <property type="entry name" value="ACT"/>
    <property type="match status" value="1"/>
</dbReference>
<dbReference type="Pfam" id="PF00800">
    <property type="entry name" value="PDT"/>
    <property type="match status" value="1"/>
</dbReference>
<keyword evidence="6 10" id="KW-0456">Lyase</keyword>
<dbReference type="PANTHER" id="PTHR21022">
    <property type="entry name" value="PREPHENATE DEHYDRATASE P PROTEIN"/>
    <property type="match status" value="1"/>
</dbReference>
<keyword evidence="4" id="KW-0057">Aromatic amino acid biosynthesis</keyword>
<evidence type="ECO:0000256" key="7">
    <source>
        <dbReference type="ARBA" id="ARBA00047848"/>
    </source>
</evidence>
<evidence type="ECO:0000256" key="4">
    <source>
        <dbReference type="ARBA" id="ARBA00023141"/>
    </source>
</evidence>
<dbReference type="GO" id="GO:0004664">
    <property type="term" value="F:prephenate dehydratase activity"/>
    <property type="evidence" value="ECO:0007669"/>
    <property type="project" value="UniProtKB-EC"/>
</dbReference>
<protein>
    <recommendedName>
        <fullName evidence="2">prephenate dehydratase</fullName>
        <ecNumber evidence="2">4.2.1.51</ecNumber>
    </recommendedName>
</protein>
<accession>A0A7J2U5V5</accession>
<evidence type="ECO:0000313" key="10">
    <source>
        <dbReference type="EMBL" id="HEM68126.1"/>
    </source>
</evidence>
<dbReference type="NCBIfam" id="NF008865">
    <property type="entry name" value="PRK11898.1"/>
    <property type="match status" value="1"/>
</dbReference>
<dbReference type="InterPro" id="IPR008242">
    <property type="entry name" value="Chor_mutase/pphenate_deHydtase"/>
</dbReference>
<feature type="domain" description="ACT" evidence="9">
    <location>
        <begin position="274"/>
        <end position="351"/>
    </location>
</feature>
<dbReference type="PROSITE" id="PS00858">
    <property type="entry name" value="PREPHENATE_DEHYDR_2"/>
    <property type="match status" value="1"/>
</dbReference>
<evidence type="ECO:0000259" key="9">
    <source>
        <dbReference type="PROSITE" id="PS51671"/>
    </source>
</evidence>
<dbReference type="SUPFAM" id="SSF53850">
    <property type="entry name" value="Periplasmic binding protein-like II"/>
    <property type="match status" value="1"/>
</dbReference>
<reference evidence="10" key="1">
    <citation type="journal article" date="2020" name="mSystems">
        <title>Genome- and Community-Level Interaction Insights into Carbon Utilization and Element Cycling Functions of Hydrothermarchaeota in Hydrothermal Sediment.</title>
        <authorList>
            <person name="Zhou Z."/>
            <person name="Liu Y."/>
            <person name="Xu W."/>
            <person name="Pan J."/>
            <person name="Luo Z.H."/>
            <person name="Li M."/>
        </authorList>
    </citation>
    <scope>NUCLEOTIDE SEQUENCE [LARGE SCALE GENOMIC DNA]</scope>
    <source>
        <strain evidence="10">SpSt-125</strain>
    </source>
</reference>
<feature type="domain" description="Prephenate dehydratase" evidence="8">
    <location>
        <begin position="83"/>
        <end position="260"/>
    </location>
</feature>
<gene>
    <name evidence="10" type="primary">pheA</name>
    <name evidence="10" type="ORF">ENO26_11320</name>
</gene>
<evidence type="ECO:0000256" key="2">
    <source>
        <dbReference type="ARBA" id="ARBA00013147"/>
    </source>
</evidence>
<dbReference type="Gene3D" id="3.30.70.260">
    <property type="match status" value="1"/>
</dbReference>
<dbReference type="InterPro" id="IPR001086">
    <property type="entry name" value="Preph_deHydtase"/>
</dbReference>
<dbReference type="GO" id="GO:0009094">
    <property type="term" value="P:L-phenylalanine biosynthetic process"/>
    <property type="evidence" value="ECO:0007669"/>
    <property type="project" value="UniProtKB-UniPathway"/>
</dbReference>
<dbReference type="PIRSF" id="PIRSF001500">
    <property type="entry name" value="Chor_mut_pdt_Ppr"/>
    <property type="match status" value="1"/>
</dbReference>
<dbReference type="CDD" id="cd13630">
    <property type="entry name" value="PBP2_PDT_1"/>
    <property type="match status" value="1"/>
</dbReference>
<comment type="pathway">
    <text evidence="1">Amino-acid biosynthesis; L-phenylalanine biosynthesis; phenylpyruvate from prephenate: step 1/1.</text>
</comment>
<dbReference type="CDD" id="cd04905">
    <property type="entry name" value="ACT_CM-PDT"/>
    <property type="match status" value="1"/>
</dbReference>
<keyword evidence="5" id="KW-0584">Phenylalanine biosynthesis</keyword>
<dbReference type="FunFam" id="3.30.70.260:FF:000012">
    <property type="entry name" value="Prephenate dehydratase"/>
    <property type="match status" value="1"/>
</dbReference>